<dbReference type="EMBL" id="BARV01011403">
    <property type="protein sequence ID" value="GAI07532.1"/>
    <property type="molecule type" value="Genomic_DNA"/>
</dbReference>
<accession>X1KKF6</accession>
<gene>
    <name evidence="1" type="ORF">S06H3_21645</name>
</gene>
<feature type="non-terminal residue" evidence="1">
    <location>
        <position position="92"/>
    </location>
</feature>
<organism evidence="1">
    <name type="scientific">marine sediment metagenome</name>
    <dbReference type="NCBI Taxonomy" id="412755"/>
    <lineage>
        <taxon>unclassified sequences</taxon>
        <taxon>metagenomes</taxon>
        <taxon>ecological metagenomes</taxon>
    </lineage>
</organism>
<proteinExistence type="predicted"/>
<sequence length="92" mass="10963">MTEKEWMEDVKKRLEQEESFLKNNIFFSTSGRIPYSFEVLDYLNDKPEGKNIIRYATDLLVFQKKDNEKWKPRIIIEGKINSVTTHDAITYS</sequence>
<comment type="caution">
    <text evidence="1">The sequence shown here is derived from an EMBL/GenBank/DDBJ whole genome shotgun (WGS) entry which is preliminary data.</text>
</comment>
<name>X1KKF6_9ZZZZ</name>
<reference evidence="1" key="1">
    <citation type="journal article" date="2014" name="Front. Microbiol.">
        <title>High frequency of phylogenetically diverse reductive dehalogenase-homologous genes in deep subseafloor sedimentary metagenomes.</title>
        <authorList>
            <person name="Kawai M."/>
            <person name="Futagami T."/>
            <person name="Toyoda A."/>
            <person name="Takaki Y."/>
            <person name="Nishi S."/>
            <person name="Hori S."/>
            <person name="Arai W."/>
            <person name="Tsubouchi T."/>
            <person name="Morono Y."/>
            <person name="Uchiyama I."/>
            <person name="Ito T."/>
            <person name="Fujiyama A."/>
            <person name="Inagaki F."/>
            <person name="Takami H."/>
        </authorList>
    </citation>
    <scope>NUCLEOTIDE SEQUENCE</scope>
    <source>
        <strain evidence="1">Expedition CK06-06</strain>
    </source>
</reference>
<evidence type="ECO:0000313" key="1">
    <source>
        <dbReference type="EMBL" id="GAI07532.1"/>
    </source>
</evidence>
<dbReference type="AlphaFoldDB" id="X1KKF6"/>
<protein>
    <submittedName>
        <fullName evidence="1">Uncharacterized protein</fullName>
    </submittedName>
</protein>